<dbReference type="SUPFAM" id="SSF56059">
    <property type="entry name" value="Glutathione synthetase ATP-binding domain-like"/>
    <property type="match status" value="1"/>
</dbReference>
<accession>K0JYA4</accession>
<dbReference type="InterPro" id="IPR013815">
    <property type="entry name" value="ATP_grasp_subdomain_1"/>
</dbReference>
<dbReference type="GO" id="GO:0046872">
    <property type="term" value="F:metal ion binding"/>
    <property type="evidence" value="ECO:0007669"/>
    <property type="project" value="UniProtKB-KW"/>
</dbReference>
<dbReference type="GO" id="GO:0005524">
    <property type="term" value="F:ATP binding"/>
    <property type="evidence" value="ECO:0007669"/>
    <property type="project" value="UniProtKB-UniRule"/>
</dbReference>
<keyword evidence="2 4" id="KW-0547">Nucleotide-binding</keyword>
<dbReference type="Proteomes" id="UP000006281">
    <property type="component" value="Chromosome"/>
</dbReference>
<dbReference type="InterPro" id="IPR011761">
    <property type="entry name" value="ATP-grasp"/>
</dbReference>
<dbReference type="Gene3D" id="3.30.1490.20">
    <property type="entry name" value="ATP-grasp fold, A domain"/>
    <property type="match status" value="1"/>
</dbReference>
<dbReference type="InterPro" id="IPR016185">
    <property type="entry name" value="PreATP-grasp_dom_sf"/>
</dbReference>
<proteinExistence type="predicted"/>
<dbReference type="BioCyc" id="SESP1179773:BN6_RS27330-MONOMER"/>
<evidence type="ECO:0000256" key="4">
    <source>
        <dbReference type="PROSITE-ProRule" id="PRU00409"/>
    </source>
</evidence>
<evidence type="ECO:0000313" key="7">
    <source>
        <dbReference type="Proteomes" id="UP000006281"/>
    </source>
</evidence>
<dbReference type="PATRIC" id="fig|1179773.3.peg.5711"/>
<dbReference type="InterPro" id="IPR004666">
    <property type="entry name" value="Rp_bS6_RimK/Lys_biosynth_LsyX"/>
</dbReference>
<dbReference type="Gene3D" id="3.40.50.20">
    <property type="match status" value="1"/>
</dbReference>
<dbReference type="PANTHER" id="PTHR21621:SF0">
    <property type="entry name" value="BETA-CITRYLGLUTAMATE SYNTHASE B-RELATED"/>
    <property type="match status" value="1"/>
</dbReference>
<evidence type="ECO:0000256" key="3">
    <source>
        <dbReference type="ARBA" id="ARBA00022840"/>
    </source>
</evidence>
<evidence type="ECO:0000256" key="1">
    <source>
        <dbReference type="ARBA" id="ARBA00022723"/>
    </source>
</evidence>
<evidence type="ECO:0000256" key="2">
    <source>
        <dbReference type="ARBA" id="ARBA00022741"/>
    </source>
</evidence>
<dbReference type="InterPro" id="IPR054562">
    <property type="entry name" value="LysX/ArgX_preATP_grasp"/>
</dbReference>
<gene>
    <name evidence="6" type="ordered locus">BN6_56710</name>
</gene>
<dbReference type="AlphaFoldDB" id="K0JYA4"/>
<dbReference type="STRING" id="1179773.BN6_56710"/>
<keyword evidence="7" id="KW-1185">Reference proteome</keyword>
<evidence type="ECO:0000259" key="5">
    <source>
        <dbReference type="PROSITE" id="PS50975"/>
    </source>
</evidence>
<dbReference type="EMBL" id="HE804045">
    <property type="protein sequence ID" value="CCH32930.1"/>
    <property type="molecule type" value="Genomic_DNA"/>
</dbReference>
<sequence>MSGRADSPVVVLASRVRTEEKRIMTALDRRGVPWTHVDTRALSHDTGVPATPWRVVLNREIGYHRAAHAALTLEEAGTRVLNPAAATRLCGDKWRTTLALRAAGVPTPRAVLALSPQAALPALAGLGYPAVVKPLVGSWGRLVTLLPDAATAAAVLEYVAALPGPQSHLVYAQQFVTGPGRDIRALVLGGRVLGASHRLGAGWRANVALGARSEPCEVTAELGALALAAAAAVGAVLAGVDLVEDGAGGLHVLEVNDRVEFAGLQAALGDRVDVAAEIVDFLVAEGE</sequence>
<keyword evidence="3 4" id="KW-0067">ATP-binding</keyword>
<dbReference type="RefSeq" id="WP_015103042.1">
    <property type="nucleotide sequence ID" value="NC_019673.1"/>
</dbReference>
<dbReference type="HOGENOM" id="CLU_054353_2_1_11"/>
<dbReference type="GO" id="GO:0009432">
    <property type="term" value="P:SOS response"/>
    <property type="evidence" value="ECO:0007669"/>
    <property type="project" value="TreeGrafter"/>
</dbReference>
<name>K0JYA4_SACES</name>
<dbReference type="NCBIfam" id="TIGR00768">
    <property type="entry name" value="rimK_fam"/>
    <property type="match status" value="1"/>
</dbReference>
<dbReference type="Pfam" id="PF08443">
    <property type="entry name" value="RimK"/>
    <property type="match status" value="1"/>
</dbReference>
<protein>
    <submittedName>
        <fullName evidence="6">Carbamoyl-phosphate synthase L chain</fullName>
    </submittedName>
</protein>
<dbReference type="eggNOG" id="COG0189">
    <property type="taxonomic scope" value="Bacteria"/>
</dbReference>
<reference evidence="6 7" key="1">
    <citation type="journal article" date="2012" name="BMC Genomics">
        <title>Complete genome sequence of Saccharothrix espanaensis DSM 44229T and comparison to the other completely sequenced Pseudonocardiaceae.</title>
        <authorList>
            <person name="Strobel T."/>
            <person name="Al-Dilaimi A."/>
            <person name="Blom J."/>
            <person name="Gessner A."/>
            <person name="Kalinowski J."/>
            <person name="Luzhetska M."/>
            <person name="Puhler A."/>
            <person name="Szczepanowski R."/>
            <person name="Bechthold A."/>
            <person name="Ruckert C."/>
        </authorList>
    </citation>
    <scope>NUCLEOTIDE SEQUENCE [LARGE SCALE GENOMIC DNA]</scope>
    <source>
        <strain evidence="7">ATCC 51144 / DSM 44229 / JCM 9112 / NBRC 15066 / NRRL 15764</strain>
    </source>
</reference>
<dbReference type="Gene3D" id="3.30.470.20">
    <property type="entry name" value="ATP-grasp fold, B domain"/>
    <property type="match status" value="1"/>
</dbReference>
<dbReference type="PANTHER" id="PTHR21621">
    <property type="entry name" value="RIBOSOMAL PROTEIN S6 MODIFICATION PROTEIN"/>
    <property type="match status" value="1"/>
</dbReference>
<organism evidence="6 7">
    <name type="scientific">Saccharothrix espanaensis (strain ATCC 51144 / DSM 44229 / JCM 9112 / NBRC 15066 / NRRL 15764)</name>
    <dbReference type="NCBI Taxonomy" id="1179773"/>
    <lineage>
        <taxon>Bacteria</taxon>
        <taxon>Bacillati</taxon>
        <taxon>Actinomycetota</taxon>
        <taxon>Actinomycetes</taxon>
        <taxon>Pseudonocardiales</taxon>
        <taxon>Pseudonocardiaceae</taxon>
        <taxon>Saccharothrix</taxon>
    </lineage>
</organism>
<evidence type="ECO:0000313" key="6">
    <source>
        <dbReference type="EMBL" id="CCH32930.1"/>
    </source>
</evidence>
<dbReference type="SUPFAM" id="SSF52440">
    <property type="entry name" value="PreATP-grasp domain"/>
    <property type="match status" value="1"/>
</dbReference>
<dbReference type="KEGG" id="sesp:BN6_56710"/>
<dbReference type="GO" id="GO:0018169">
    <property type="term" value="F:ribosomal S6-glutamic acid ligase activity"/>
    <property type="evidence" value="ECO:0007669"/>
    <property type="project" value="TreeGrafter"/>
</dbReference>
<feature type="domain" description="ATP-grasp" evidence="5">
    <location>
        <begin position="97"/>
        <end position="283"/>
    </location>
</feature>
<dbReference type="InterPro" id="IPR013651">
    <property type="entry name" value="ATP-grasp_RimK-type"/>
</dbReference>
<dbReference type="Pfam" id="PF22626">
    <property type="entry name" value="LysX_preATP_grasp"/>
    <property type="match status" value="1"/>
</dbReference>
<dbReference type="PROSITE" id="PS50975">
    <property type="entry name" value="ATP_GRASP"/>
    <property type="match status" value="1"/>
</dbReference>
<keyword evidence="1" id="KW-0479">Metal-binding</keyword>
<dbReference type="GO" id="GO:0005737">
    <property type="term" value="C:cytoplasm"/>
    <property type="evidence" value="ECO:0007669"/>
    <property type="project" value="TreeGrafter"/>
</dbReference>